<dbReference type="PANTHER" id="PTHR43493:SF1">
    <property type="entry name" value="DNA TOPOISOMERASE 4 SUBUNIT A"/>
    <property type="match status" value="1"/>
</dbReference>
<keyword evidence="6 7" id="KW-0413">Isomerase</keyword>
<dbReference type="CDD" id="cd00187">
    <property type="entry name" value="TOP4c"/>
    <property type="match status" value="1"/>
</dbReference>
<dbReference type="EC" id="5.6.2.2" evidence="7"/>
<keyword evidence="3 7" id="KW-0799">Topoisomerase</keyword>
<evidence type="ECO:0000256" key="2">
    <source>
        <dbReference type="ARBA" id="ARBA00022475"/>
    </source>
</evidence>
<keyword evidence="4 7" id="KW-0238">DNA-binding</keyword>
<dbReference type="GO" id="GO:0005737">
    <property type="term" value="C:cytoplasm"/>
    <property type="evidence" value="ECO:0007669"/>
    <property type="project" value="TreeGrafter"/>
</dbReference>
<feature type="active site" description="O-(5'-phospho-DNA)-tyrosine intermediate" evidence="7 8">
    <location>
        <position position="132"/>
    </location>
</feature>
<dbReference type="OrthoDB" id="9806486at2"/>
<reference evidence="10 11" key="1">
    <citation type="submission" date="2015-09" db="EMBL/GenBank/DDBJ databases">
        <authorList>
            <consortium name="Swine Surveillance"/>
        </authorList>
    </citation>
    <scope>NUCLEOTIDE SEQUENCE [LARGE SCALE GENOMIC DNA]</scope>
    <source>
        <strain evidence="10 11">CECT 7557</strain>
    </source>
</reference>
<protein>
    <recommendedName>
        <fullName evidence="7">DNA topoisomerase 4 subunit A</fullName>
        <ecNumber evidence="7">5.6.2.2</ecNumber>
    </recommendedName>
    <alternativeName>
        <fullName evidence="7">Topoisomerase IV subunit A</fullName>
    </alternativeName>
</protein>
<accession>A0A0P1GVL3</accession>
<dbReference type="InterPro" id="IPR013758">
    <property type="entry name" value="Topo_IIA_A/C_ab"/>
</dbReference>
<dbReference type="AlphaFoldDB" id="A0A0P1GVL3"/>
<comment type="function">
    <text evidence="7">Topoisomerase IV is essential for chromosome segregation. It relaxes supercoiled DNA. Performs the decatenation events required during the replication of a circular DNA molecule.</text>
</comment>
<sequence length="782" mass="87496">MSELVDDPEHPELPEEGEILEPLRRAIGERYLTYALSTIMHRALPDARDGLKPVHRRILYAMSRLRLTSSGGFLKSAKISGDTMGDFHPHGDAAIYDAMARLAQDFNVRYPLVDGQGNFGNIDGDNPAASRYTEARMTFIAEAMLQGLAEDAVDFRDNYDGRLQEPAVLPATFPNILANGASGIAVGMATNIPPHNIAELIDACIHLIKSPGAADDTLLQYVPGPDFPTGGVIVEPKENIAEAYRKGRGSFRLRSTWEVEDLGRGQWQVVVTEIPYQVQKSKLIEKIAELIQTKKVPILADIRDESADDIRIVLEPKSKNVDPELLMGMMFRNSDLEIRFSLNMNVLIDGVTPKVCSMKEVLRAFLDHRRDVLQRRSRHRMGKIDHRLEVLDGFIIAFLNLDRVIDIIRYDEDPKAALMREDWDREHPRAFSEDDYQTPLPGAGELSEVQAEAILNMRLRSLRKLEEIELTRERDALREERAGLVELLGSEDLQWKRITEQLRDTKKQFGKDYAGGARRTRFAEAGEVEEVPIEAMIEREPITVVCSQMGWIRAMTGHIDLTRELKFKDGDGPRFIFHAETTDRLLVFASNGRVFTVSAANLPGGRGMGEPLRLMVDLPNEAEIVDILIHRPEGKLLVASDAGNGFICAEADIVAQTRGGKQVLNVKDDERAKICIPVSGDHVAVVSENGKFLTFAIEEMPELNRGKGVRLQKYNMARGKQGALELDGGLSDVTTFTWAEGLSWEMGGGKTRHEPDLSEWLGKRGSVGKRPPYGFPKNYKFK</sequence>
<evidence type="ECO:0000259" key="9">
    <source>
        <dbReference type="PROSITE" id="PS52040"/>
    </source>
</evidence>
<dbReference type="SUPFAM" id="SSF101904">
    <property type="entry name" value="GyrA/ParC C-terminal domain-like"/>
    <property type="match status" value="1"/>
</dbReference>
<dbReference type="Pfam" id="PF03989">
    <property type="entry name" value="DNA_gyraseA_C"/>
    <property type="match status" value="3"/>
</dbReference>
<feature type="site" description="Interaction with DNA" evidence="7">
    <location>
        <position position="88"/>
    </location>
</feature>
<evidence type="ECO:0000256" key="8">
    <source>
        <dbReference type="PROSITE-ProRule" id="PRU01384"/>
    </source>
</evidence>
<evidence type="ECO:0000256" key="4">
    <source>
        <dbReference type="ARBA" id="ARBA00023125"/>
    </source>
</evidence>
<comment type="catalytic activity">
    <reaction evidence="1 7 8">
        <text>ATP-dependent breakage, passage and rejoining of double-stranded DNA.</text>
        <dbReference type="EC" id="5.6.2.2"/>
    </reaction>
</comment>
<dbReference type="PROSITE" id="PS52040">
    <property type="entry name" value="TOPO_IIA"/>
    <property type="match status" value="1"/>
</dbReference>
<dbReference type="HAMAP" id="MF_00936">
    <property type="entry name" value="ParC_type1"/>
    <property type="match status" value="1"/>
</dbReference>
<dbReference type="InterPro" id="IPR013760">
    <property type="entry name" value="Topo_IIA-like_dom_sf"/>
</dbReference>
<feature type="site" description="Interaction with DNA" evidence="7">
    <location>
        <position position="90"/>
    </location>
</feature>
<dbReference type="GO" id="GO:0003677">
    <property type="term" value="F:DNA binding"/>
    <property type="evidence" value="ECO:0007669"/>
    <property type="project" value="UniProtKB-UniRule"/>
</dbReference>
<proteinExistence type="inferred from homology"/>
<dbReference type="Gene3D" id="2.120.10.90">
    <property type="entry name" value="DNA gyrase/topoisomerase IV, subunit A, C-terminal"/>
    <property type="match status" value="1"/>
</dbReference>
<name>A0A0P1GVL3_9RHOB</name>
<dbReference type="NCBIfam" id="NF004044">
    <property type="entry name" value="PRK05561.1"/>
    <property type="match status" value="1"/>
</dbReference>
<dbReference type="InterPro" id="IPR035516">
    <property type="entry name" value="Gyrase/topoIV_suA_C"/>
</dbReference>
<dbReference type="GO" id="GO:0007059">
    <property type="term" value="P:chromosome segregation"/>
    <property type="evidence" value="ECO:0007669"/>
    <property type="project" value="UniProtKB-UniRule"/>
</dbReference>
<comment type="similarity">
    <text evidence="7">Belongs to the type II topoisomerase GyrA/ParC subunit family. ParC type 1 subfamily.</text>
</comment>
<dbReference type="GO" id="GO:0019897">
    <property type="term" value="C:extrinsic component of plasma membrane"/>
    <property type="evidence" value="ECO:0007669"/>
    <property type="project" value="UniProtKB-UniRule"/>
</dbReference>
<dbReference type="InterPro" id="IPR002205">
    <property type="entry name" value="Topo_IIA_dom_A"/>
</dbReference>
<dbReference type="GO" id="GO:0005694">
    <property type="term" value="C:chromosome"/>
    <property type="evidence" value="ECO:0007669"/>
    <property type="project" value="InterPro"/>
</dbReference>
<feature type="domain" description="Topo IIA-type catalytic" evidence="9">
    <location>
        <begin position="44"/>
        <end position="536"/>
    </location>
</feature>
<dbReference type="InterPro" id="IPR005742">
    <property type="entry name" value="TopoIV_A_Gneg"/>
</dbReference>
<feature type="site" description="Interaction with DNA" evidence="7">
    <location>
        <position position="52"/>
    </location>
</feature>
<dbReference type="GO" id="GO:0005524">
    <property type="term" value="F:ATP binding"/>
    <property type="evidence" value="ECO:0007669"/>
    <property type="project" value="InterPro"/>
</dbReference>
<keyword evidence="5 7" id="KW-0472">Membrane</keyword>
<dbReference type="InterPro" id="IPR050220">
    <property type="entry name" value="Type_II_DNA_Topoisomerases"/>
</dbReference>
<comment type="subcellular location">
    <subcellularLocation>
        <location evidence="7">Cell membrane</location>
        <topology evidence="7">Peripheral membrane protein</topology>
    </subcellularLocation>
</comment>
<dbReference type="STRING" id="928856.SAMN04488049_1103"/>
<dbReference type="PANTHER" id="PTHR43493">
    <property type="entry name" value="DNA GYRASE/TOPOISOMERASE SUBUNIT A"/>
    <property type="match status" value="1"/>
</dbReference>
<keyword evidence="2 7" id="KW-1003">Cell membrane</keyword>
<comment type="subunit">
    <text evidence="7">Heterotetramer composed of ParC and ParE.</text>
</comment>
<evidence type="ECO:0000313" key="11">
    <source>
        <dbReference type="Proteomes" id="UP000052022"/>
    </source>
</evidence>
<dbReference type="SMART" id="SM00434">
    <property type="entry name" value="TOP4c"/>
    <property type="match status" value="1"/>
</dbReference>
<dbReference type="Pfam" id="PF00521">
    <property type="entry name" value="DNA_topoisoIV"/>
    <property type="match status" value="1"/>
</dbReference>
<feature type="site" description="Transition state stabilizer" evidence="7">
    <location>
        <position position="131"/>
    </location>
</feature>
<dbReference type="Gene3D" id="3.30.1360.40">
    <property type="match status" value="1"/>
</dbReference>
<keyword evidence="11" id="KW-1185">Reference proteome</keyword>
<gene>
    <name evidence="7 10" type="primary">parC</name>
    <name evidence="10" type="ORF">TRM7557_02182</name>
</gene>
<dbReference type="GO" id="GO:0006265">
    <property type="term" value="P:DNA topological change"/>
    <property type="evidence" value="ECO:0007669"/>
    <property type="project" value="UniProtKB-UniRule"/>
</dbReference>
<dbReference type="Gene3D" id="3.90.199.10">
    <property type="entry name" value="Topoisomerase II, domain 5"/>
    <property type="match status" value="1"/>
</dbReference>
<evidence type="ECO:0000256" key="3">
    <source>
        <dbReference type="ARBA" id="ARBA00023029"/>
    </source>
</evidence>
<dbReference type="Gene3D" id="1.10.268.10">
    <property type="entry name" value="Topoisomerase, domain 3"/>
    <property type="match status" value="1"/>
</dbReference>
<evidence type="ECO:0000313" key="10">
    <source>
        <dbReference type="EMBL" id="CUH79061.1"/>
    </source>
</evidence>
<evidence type="ECO:0000256" key="5">
    <source>
        <dbReference type="ARBA" id="ARBA00023136"/>
    </source>
</evidence>
<dbReference type="Proteomes" id="UP000052022">
    <property type="component" value="Unassembled WGS sequence"/>
</dbReference>
<dbReference type="InterPro" id="IPR013757">
    <property type="entry name" value="Topo_IIA_A_a_sf"/>
</dbReference>
<dbReference type="InterPro" id="IPR006691">
    <property type="entry name" value="GyrA/parC_rep"/>
</dbReference>
<dbReference type="GO" id="GO:0003918">
    <property type="term" value="F:DNA topoisomerase type II (double strand cut, ATP-hydrolyzing) activity"/>
    <property type="evidence" value="ECO:0007669"/>
    <property type="project" value="UniProtKB-UniRule"/>
</dbReference>
<evidence type="ECO:0000256" key="1">
    <source>
        <dbReference type="ARBA" id="ARBA00000185"/>
    </source>
</evidence>
<dbReference type="RefSeq" id="WP_058290227.1">
    <property type="nucleotide sequence ID" value="NZ_CYSD01000033.1"/>
</dbReference>
<organism evidence="10 11">
    <name type="scientific">Tritonibacter multivorans</name>
    <dbReference type="NCBI Taxonomy" id="928856"/>
    <lineage>
        <taxon>Bacteria</taxon>
        <taxon>Pseudomonadati</taxon>
        <taxon>Pseudomonadota</taxon>
        <taxon>Alphaproteobacteria</taxon>
        <taxon>Rhodobacterales</taxon>
        <taxon>Paracoccaceae</taxon>
        <taxon>Tritonibacter</taxon>
    </lineage>
</organism>
<dbReference type="GO" id="GO:0009330">
    <property type="term" value="C:DNA topoisomerase type II (double strand cut, ATP-hydrolyzing) complex"/>
    <property type="evidence" value="ECO:0007669"/>
    <property type="project" value="TreeGrafter"/>
</dbReference>
<dbReference type="EMBL" id="CYSD01000033">
    <property type="protein sequence ID" value="CUH79061.1"/>
    <property type="molecule type" value="Genomic_DNA"/>
</dbReference>
<evidence type="ECO:0000256" key="7">
    <source>
        <dbReference type="HAMAP-Rule" id="MF_00936"/>
    </source>
</evidence>
<dbReference type="SUPFAM" id="SSF56719">
    <property type="entry name" value="Type II DNA topoisomerase"/>
    <property type="match status" value="1"/>
</dbReference>
<evidence type="ECO:0000256" key="6">
    <source>
        <dbReference type="ARBA" id="ARBA00023235"/>
    </source>
</evidence>